<reference evidence="3" key="1">
    <citation type="journal article" date="2017" name="Front. Plant Sci.">
        <title>Climate Clever Clovers: New Paradigm to Reduce the Environmental Footprint of Ruminants by Breeding Low Methanogenic Forages Utilizing Haplotype Variation.</title>
        <authorList>
            <person name="Kaur P."/>
            <person name="Appels R."/>
            <person name="Bayer P.E."/>
            <person name="Keeble-Gagnere G."/>
            <person name="Wang J."/>
            <person name="Hirakawa H."/>
            <person name="Shirasawa K."/>
            <person name="Vercoe P."/>
            <person name="Stefanova K."/>
            <person name="Durmic Z."/>
            <person name="Nichols P."/>
            <person name="Revell C."/>
            <person name="Isobe S.N."/>
            <person name="Edwards D."/>
            <person name="Erskine W."/>
        </authorList>
    </citation>
    <scope>NUCLEOTIDE SEQUENCE [LARGE SCALE GENOMIC DNA]</scope>
    <source>
        <strain evidence="3">cv. Daliak</strain>
    </source>
</reference>
<sequence>MGTGLCRFLGAVGREMTVATTLASFIICFIVAMGGMTLSRGTTVHSLHASSSVRPSVFAASLSSLITAAQPPPDP</sequence>
<name>A0A2Z6LML1_TRISU</name>
<keyword evidence="1" id="KW-0472">Membrane</keyword>
<keyword evidence="1" id="KW-1133">Transmembrane helix</keyword>
<proteinExistence type="predicted"/>
<keyword evidence="1" id="KW-0812">Transmembrane</keyword>
<dbReference type="Proteomes" id="UP000242715">
    <property type="component" value="Unassembled WGS sequence"/>
</dbReference>
<accession>A0A2Z6LML1</accession>
<gene>
    <name evidence="2" type="ORF">TSUD_336260</name>
</gene>
<keyword evidence="3" id="KW-1185">Reference proteome</keyword>
<evidence type="ECO:0000313" key="2">
    <source>
        <dbReference type="EMBL" id="GAU19339.1"/>
    </source>
</evidence>
<dbReference type="AlphaFoldDB" id="A0A2Z6LML1"/>
<protein>
    <submittedName>
        <fullName evidence="2">Uncharacterized protein</fullName>
    </submittedName>
</protein>
<feature type="transmembrane region" description="Helical" evidence="1">
    <location>
        <begin position="18"/>
        <end position="38"/>
    </location>
</feature>
<organism evidence="2 3">
    <name type="scientific">Trifolium subterraneum</name>
    <name type="common">Subterranean clover</name>
    <dbReference type="NCBI Taxonomy" id="3900"/>
    <lineage>
        <taxon>Eukaryota</taxon>
        <taxon>Viridiplantae</taxon>
        <taxon>Streptophyta</taxon>
        <taxon>Embryophyta</taxon>
        <taxon>Tracheophyta</taxon>
        <taxon>Spermatophyta</taxon>
        <taxon>Magnoliopsida</taxon>
        <taxon>eudicotyledons</taxon>
        <taxon>Gunneridae</taxon>
        <taxon>Pentapetalae</taxon>
        <taxon>rosids</taxon>
        <taxon>fabids</taxon>
        <taxon>Fabales</taxon>
        <taxon>Fabaceae</taxon>
        <taxon>Papilionoideae</taxon>
        <taxon>50 kb inversion clade</taxon>
        <taxon>NPAAA clade</taxon>
        <taxon>Hologalegina</taxon>
        <taxon>IRL clade</taxon>
        <taxon>Trifolieae</taxon>
        <taxon>Trifolium</taxon>
    </lineage>
</organism>
<evidence type="ECO:0000313" key="3">
    <source>
        <dbReference type="Proteomes" id="UP000242715"/>
    </source>
</evidence>
<dbReference type="EMBL" id="DF973197">
    <property type="protein sequence ID" value="GAU19339.1"/>
    <property type="molecule type" value="Genomic_DNA"/>
</dbReference>
<evidence type="ECO:0000256" key="1">
    <source>
        <dbReference type="SAM" id="Phobius"/>
    </source>
</evidence>